<name>A0A2P2CK80_9ZZZZ</name>
<keyword evidence="2" id="KW-1133">Transmembrane helix</keyword>
<dbReference type="EMBL" id="CZKB01000027">
    <property type="protein sequence ID" value="CUR62346.1"/>
    <property type="molecule type" value="Genomic_DNA"/>
</dbReference>
<evidence type="ECO:0000256" key="1">
    <source>
        <dbReference type="SAM" id="MobiDB-lite"/>
    </source>
</evidence>
<proteinExistence type="predicted"/>
<keyword evidence="2" id="KW-0472">Membrane</keyword>
<feature type="compositionally biased region" description="Low complexity" evidence="1">
    <location>
        <begin position="133"/>
        <end position="147"/>
    </location>
</feature>
<evidence type="ECO:0000256" key="2">
    <source>
        <dbReference type="SAM" id="Phobius"/>
    </source>
</evidence>
<evidence type="ECO:0000313" key="3">
    <source>
        <dbReference type="EMBL" id="CUR62346.1"/>
    </source>
</evidence>
<gene>
    <name evidence="3" type="ORF">NOCA170292</name>
</gene>
<feature type="compositionally biased region" description="Low complexity" evidence="1">
    <location>
        <begin position="110"/>
        <end position="126"/>
    </location>
</feature>
<feature type="transmembrane region" description="Helical" evidence="2">
    <location>
        <begin position="82"/>
        <end position="104"/>
    </location>
</feature>
<feature type="region of interest" description="Disordered" evidence="1">
    <location>
        <begin position="107"/>
        <end position="168"/>
    </location>
</feature>
<dbReference type="AlphaFoldDB" id="A0A2P2CK80"/>
<protein>
    <submittedName>
        <fullName evidence="3">Uncharacterized protein</fullName>
    </submittedName>
</protein>
<accession>A0A2P2CK80</accession>
<keyword evidence="2" id="KW-0812">Transmembrane</keyword>
<sequence length="254" mass="25769">MTDSPGLTPEHDAVRRLLADARHDGPTPPEVVARLDETLAALVAERSVAVEGSEDSQATEDSKVSEAPRAPVVDLAARRRRLVGTGVLAAAAVVVAGVALGQVLPGGQGSDDAGSSAGGADRSTSSLAEDDAGAQADGEAGGSSSQEMAPQSKSASPAPLATVPTLSSTDPELAEQVEALRATPSSARAERRQTTDLMRTCALPDLGRGRRLAAQVDGRPGLVLFQPVTDASQGVAIYVCGTPEPVRTLTLPAP</sequence>
<feature type="region of interest" description="Disordered" evidence="1">
    <location>
        <begin position="49"/>
        <end position="68"/>
    </location>
</feature>
<reference evidence="3" key="1">
    <citation type="submission" date="2015-08" db="EMBL/GenBank/DDBJ databases">
        <authorList>
            <person name="Babu N.S."/>
            <person name="Beckwith C.J."/>
            <person name="Beseler K.G."/>
            <person name="Brison A."/>
            <person name="Carone J.V."/>
            <person name="Caskin T.P."/>
            <person name="Diamond M."/>
            <person name="Durham M.E."/>
            <person name="Foxe J.M."/>
            <person name="Go M."/>
            <person name="Henderson B.A."/>
            <person name="Jones I.B."/>
            <person name="McGettigan J.A."/>
            <person name="Micheletti S.J."/>
            <person name="Nasrallah M.E."/>
            <person name="Ortiz D."/>
            <person name="Piller C.R."/>
            <person name="Privatt S.R."/>
            <person name="Schneider S.L."/>
            <person name="Sharp S."/>
            <person name="Smith T.C."/>
            <person name="Stanton J.D."/>
            <person name="Ullery H.E."/>
            <person name="Wilson R.J."/>
            <person name="Serrano M.G."/>
            <person name="Buck G."/>
            <person name="Lee V."/>
            <person name="Wang Y."/>
            <person name="Carvalho R."/>
            <person name="Voegtly L."/>
            <person name="Shi R."/>
            <person name="Duckworth R."/>
            <person name="Johnson A."/>
            <person name="Loviza R."/>
            <person name="Walstead R."/>
            <person name="Shah Z."/>
            <person name="Kiflezghi M."/>
            <person name="Wade K."/>
            <person name="Ball S.L."/>
            <person name="Bradley K.W."/>
            <person name="Asai D.J."/>
            <person name="Bowman C.A."/>
            <person name="Russell D.A."/>
            <person name="Pope W.H."/>
            <person name="Jacobs-Sera D."/>
            <person name="Hendrix R.W."/>
            <person name="Hatfull G.F."/>
        </authorList>
    </citation>
    <scope>NUCLEOTIDE SEQUENCE</scope>
</reference>
<organism evidence="3">
    <name type="scientific">metagenome</name>
    <dbReference type="NCBI Taxonomy" id="256318"/>
    <lineage>
        <taxon>unclassified sequences</taxon>
        <taxon>metagenomes</taxon>
    </lineage>
</organism>